<feature type="transmembrane region" description="Helical" evidence="7">
    <location>
        <begin position="137"/>
        <end position="158"/>
    </location>
</feature>
<name>A0A371JC72_9FIRM</name>
<dbReference type="Gene3D" id="3.40.50.300">
    <property type="entry name" value="P-loop containing nucleotide triphosphate hydrolases"/>
    <property type="match status" value="1"/>
</dbReference>
<gene>
    <name evidence="10" type="ORF">CG710_015460</name>
</gene>
<dbReference type="SMART" id="SM00382">
    <property type="entry name" value="AAA"/>
    <property type="match status" value="1"/>
</dbReference>
<dbReference type="GO" id="GO:0005524">
    <property type="term" value="F:ATP binding"/>
    <property type="evidence" value="ECO:0007669"/>
    <property type="project" value="UniProtKB-KW"/>
</dbReference>
<dbReference type="EMBL" id="NOKA02000042">
    <property type="protein sequence ID" value="RDY30266.1"/>
    <property type="molecule type" value="Genomic_DNA"/>
</dbReference>
<evidence type="ECO:0000313" key="11">
    <source>
        <dbReference type="Proteomes" id="UP000216411"/>
    </source>
</evidence>
<dbReference type="Pfam" id="PF00005">
    <property type="entry name" value="ABC_tran"/>
    <property type="match status" value="1"/>
</dbReference>
<feature type="transmembrane region" description="Helical" evidence="7">
    <location>
        <begin position="21"/>
        <end position="38"/>
    </location>
</feature>
<dbReference type="InterPro" id="IPR003439">
    <property type="entry name" value="ABC_transporter-like_ATP-bd"/>
</dbReference>
<keyword evidence="4 10" id="KW-0067">ATP-binding</keyword>
<dbReference type="Proteomes" id="UP000216411">
    <property type="component" value="Unassembled WGS sequence"/>
</dbReference>
<dbReference type="InterPro" id="IPR036640">
    <property type="entry name" value="ABC1_TM_sf"/>
</dbReference>
<dbReference type="CDD" id="cd03228">
    <property type="entry name" value="ABCC_MRP_Like"/>
    <property type="match status" value="1"/>
</dbReference>
<evidence type="ECO:0000256" key="1">
    <source>
        <dbReference type="ARBA" id="ARBA00004651"/>
    </source>
</evidence>
<organism evidence="10 11">
    <name type="scientific">Lachnotalea glycerini</name>
    <dbReference type="NCBI Taxonomy" id="1763509"/>
    <lineage>
        <taxon>Bacteria</taxon>
        <taxon>Bacillati</taxon>
        <taxon>Bacillota</taxon>
        <taxon>Clostridia</taxon>
        <taxon>Lachnospirales</taxon>
        <taxon>Lachnospiraceae</taxon>
        <taxon>Lachnotalea</taxon>
    </lineage>
</organism>
<evidence type="ECO:0000259" key="9">
    <source>
        <dbReference type="PROSITE" id="PS50929"/>
    </source>
</evidence>
<dbReference type="Gene3D" id="1.20.1560.10">
    <property type="entry name" value="ABC transporter type 1, transmembrane domain"/>
    <property type="match status" value="1"/>
</dbReference>
<keyword evidence="11" id="KW-1185">Reference proteome</keyword>
<feature type="transmembrane region" description="Helical" evidence="7">
    <location>
        <begin position="164"/>
        <end position="182"/>
    </location>
</feature>
<keyword evidence="3" id="KW-0547">Nucleotide-binding</keyword>
<evidence type="ECO:0000313" key="10">
    <source>
        <dbReference type="EMBL" id="RDY30266.1"/>
    </source>
</evidence>
<dbReference type="RefSeq" id="WP_094378623.1">
    <property type="nucleotide sequence ID" value="NZ_NOKA02000042.1"/>
</dbReference>
<keyword evidence="6 7" id="KW-0472">Membrane</keyword>
<evidence type="ECO:0000256" key="5">
    <source>
        <dbReference type="ARBA" id="ARBA00022989"/>
    </source>
</evidence>
<dbReference type="PANTHER" id="PTHR43394">
    <property type="entry name" value="ATP-DEPENDENT PERMEASE MDL1, MITOCHONDRIAL"/>
    <property type="match status" value="1"/>
</dbReference>
<accession>A0A371JC72</accession>
<dbReference type="InterPro" id="IPR011527">
    <property type="entry name" value="ABC1_TM_dom"/>
</dbReference>
<dbReference type="Pfam" id="PF00664">
    <property type="entry name" value="ABC_membrane"/>
    <property type="match status" value="1"/>
</dbReference>
<dbReference type="CDD" id="cd07346">
    <property type="entry name" value="ABC_6TM_exporters"/>
    <property type="match status" value="1"/>
</dbReference>
<dbReference type="OrthoDB" id="95687at2"/>
<evidence type="ECO:0000259" key="8">
    <source>
        <dbReference type="PROSITE" id="PS50893"/>
    </source>
</evidence>
<protein>
    <submittedName>
        <fullName evidence="10">ABC transporter ATP-binding protein</fullName>
    </submittedName>
</protein>
<dbReference type="PANTHER" id="PTHR43394:SF1">
    <property type="entry name" value="ATP-BINDING CASSETTE SUB-FAMILY B MEMBER 10, MITOCHONDRIAL"/>
    <property type="match status" value="1"/>
</dbReference>
<dbReference type="GO" id="GO:0015421">
    <property type="term" value="F:ABC-type oligopeptide transporter activity"/>
    <property type="evidence" value="ECO:0007669"/>
    <property type="project" value="TreeGrafter"/>
</dbReference>
<dbReference type="SUPFAM" id="SSF90123">
    <property type="entry name" value="ABC transporter transmembrane region"/>
    <property type="match status" value="1"/>
</dbReference>
<reference evidence="10 11" key="1">
    <citation type="journal article" date="2017" name="Genome Announc.">
        <title>Draft Genome Sequence of a Sporulating and Motile Strain of Lachnotalea glycerini Isolated from Water in Quebec City, Canada.</title>
        <authorList>
            <person name="Maheux A.F."/>
            <person name="Boudreau D.K."/>
            <person name="Berube E."/>
            <person name="Boissinot M."/>
            <person name="Raymond F."/>
            <person name="Brodeur S."/>
            <person name="Corbeil J."/>
            <person name="Isabel S."/>
            <person name="Omar R.F."/>
            <person name="Bergeron M.G."/>
        </authorList>
    </citation>
    <scope>NUCLEOTIDE SEQUENCE [LARGE SCALE GENOMIC DNA]</scope>
    <source>
        <strain evidence="10 11">CCRI-19302</strain>
    </source>
</reference>
<dbReference type="PROSITE" id="PS50929">
    <property type="entry name" value="ABC_TM1F"/>
    <property type="match status" value="1"/>
</dbReference>
<dbReference type="InterPro" id="IPR003593">
    <property type="entry name" value="AAA+_ATPase"/>
</dbReference>
<dbReference type="AlphaFoldDB" id="A0A371JC72"/>
<comment type="subcellular location">
    <subcellularLocation>
        <location evidence="1">Cell membrane</location>
        <topology evidence="1">Multi-pass membrane protein</topology>
    </subcellularLocation>
</comment>
<proteinExistence type="predicted"/>
<feature type="domain" description="ABC transmembrane type-1" evidence="9">
    <location>
        <begin position="23"/>
        <end position="307"/>
    </location>
</feature>
<dbReference type="SUPFAM" id="SSF52540">
    <property type="entry name" value="P-loop containing nucleoside triphosphate hydrolases"/>
    <property type="match status" value="1"/>
</dbReference>
<keyword evidence="2 7" id="KW-0812">Transmembrane</keyword>
<keyword evidence="5 7" id="KW-1133">Transmembrane helix</keyword>
<feature type="domain" description="ABC transporter" evidence="8">
    <location>
        <begin position="338"/>
        <end position="547"/>
    </location>
</feature>
<evidence type="ECO:0000256" key="3">
    <source>
        <dbReference type="ARBA" id="ARBA00022741"/>
    </source>
</evidence>
<feature type="transmembrane region" description="Helical" evidence="7">
    <location>
        <begin position="58"/>
        <end position="81"/>
    </location>
</feature>
<dbReference type="PROSITE" id="PS50893">
    <property type="entry name" value="ABC_TRANSPORTER_2"/>
    <property type="match status" value="1"/>
</dbReference>
<evidence type="ECO:0000256" key="2">
    <source>
        <dbReference type="ARBA" id="ARBA00022692"/>
    </source>
</evidence>
<dbReference type="GO" id="GO:0016887">
    <property type="term" value="F:ATP hydrolysis activity"/>
    <property type="evidence" value="ECO:0007669"/>
    <property type="project" value="InterPro"/>
</dbReference>
<dbReference type="InterPro" id="IPR027417">
    <property type="entry name" value="P-loop_NTPase"/>
</dbReference>
<evidence type="ECO:0000256" key="7">
    <source>
        <dbReference type="SAM" id="Phobius"/>
    </source>
</evidence>
<sequence>MKGKFKTFLKDYALKHTLIPHYIMIVLFIMVNTTISWLRPKLQGEIIDELSTPTTLTINQFFDKLLFFLIMLLVSYIVTYFQRYLIVLASEEIAADLRQNIHDKLGKVKPAFFKNIKLSDILLKVEKDVSAIKQCGVTSIITLFSNVAMLLVITPYMFFINKGIALANLLLLSCIPFISKLLGSLIQKYSKEVLQGYNTTTNVLNDGYNNWFVIRLFHGYEYVKMRYKEKNQKYKNSTNHQNFLYILNTLITIIIQFLGTAIIWIIGAQEIFSGEMTIGTIMVLMNYQAIITNPILGISSFANDYHTAIVALKDLYTLLDYEELPANKLTINSKIETIDIENVSFQYDIAKKPILSQINMHLEQGKIYAIKGKSGQGKSTLFKLISGIIVPSYGKILINGENLDEYDLKKYWSKLGYVMQKTQFFEDEIIKNLNLTNVTTFQQVEVICRELDLYDEIIKSPEQWNTVIKTEPANFSEGQLRRMDIARNILKHPEIIIFDEATSNIDSKRRNQFYKLLHKLAKNKIIIITTHNQEELIHADIIYELDN</sequence>
<dbReference type="InterPro" id="IPR039421">
    <property type="entry name" value="Type_1_exporter"/>
</dbReference>
<comment type="caution">
    <text evidence="10">The sequence shown here is derived from an EMBL/GenBank/DDBJ whole genome shotgun (WGS) entry which is preliminary data.</text>
</comment>
<feature type="transmembrane region" description="Helical" evidence="7">
    <location>
        <begin position="243"/>
        <end position="266"/>
    </location>
</feature>
<evidence type="ECO:0000256" key="4">
    <source>
        <dbReference type="ARBA" id="ARBA00022840"/>
    </source>
</evidence>
<evidence type="ECO:0000256" key="6">
    <source>
        <dbReference type="ARBA" id="ARBA00023136"/>
    </source>
</evidence>
<dbReference type="GO" id="GO:0005886">
    <property type="term" value="C:plasma membrane"/>
    <property type="evidence" value="ECO:0007669"/>
    <property type="project" value="UniProtKB-SubCell"/>
</dbReference>